<evidence type="ECO:0000313" key="1">
    <source>
        <dbReference type="EMBL" id="CAI9149308.1"/>
    </source>
</evidence>
<dbReference type="EMBL" id="CATKSN020000222">
    <property type="protein sequence ID" value="CAI9149308.1"/>
    <property type="molecule type" value="Genomic_DNA"/>
</dbReference>
<name>A0ABN8XKF0_RANTA</name>
<dbReference type="Proteomes" id="UP001176941">
    <property type="component" value="Unassembled WGS sequence"/>
</dbReference>
<comment type="caution">
    <text evidence="1">The sequence shown here is derived from an EMBL/GenBank/DDBJ whole genome shotgun (WGS) entry which is preliminary data.</text>
</comment>
<keyword evidence="2" id="KW-1185">Reference proteome</keyword>
<evidence type="ECO:0000313" key="2">
    <source>
        <dbReference type="Proteomes" id="UP001176941"/>
    </source>
</evidence>
<gene>
    <name evidence="1" type="ORF">MRATA1EN1_LOCUS30926</name>
</gene>
<proteinExistence type="predicted"/>
<protein>
    <submittedName>
        <fullName evidence="1">Uncharacterized protein</fullName>
    </submittedName>
</protein>
<sequence length="151" mass="16742">MTAAALLRSRRQMAPVPDMSRAHEYPRVSCFRLPEWKAVVAFTREPVKTSQDPHKKPAALPRTKKYFPEAVASVACFEASADGTSDDVSCKVGWRQTMLVATERRVTLCTEICRAEENFQRTMTSSYGVRMSVMPPCSAVLSVCALPQGRG</sequence>
<organism evidence="1 2">
    <name type="scientific">Rangifer tarandus platyrhynchus</name>
    <name type="common">Svalbard reindeer</name>
    <dbReference type="NCBI Taxonomy" id="3082113"/>
    <lineage>
        <taxon>Eukaryota</taxon>
        <taxon>Metazoa</taxon>
        <taxon>Chordata</taxon>
        <taxon>Craniata</taxon>
        <taxon>Vertebrata</taxon>
        <taxon>Euteleostomi</taxon>
        <taxon>Mammalia</taxon>
        <taxon>Eutheria</taxon>
        <taxon>Laurasiatheria</taxon>
        <taxon>Artiodactyla</taxon>
        <taxon>Ruminantia</taxon>
        <taxon>Pecora</taxon>
        <taxon>Cervidae</taxon>
        <taxon>Odocoileinae</taxon>
        <taxon>Rangifer</taxon>
    </lineage>
</organism>
<reference evidence="1" key="1">
    <citation type="submission" date="2023-04" db="EMBL/GenBank/DDBJ databases">
        <authorList>
            <consortium name="ELIXIR-Norway"/>
        </authorList>
    </citation>
    <scope>NUCLEOTIDE SEQUENCE [LARGE SCALE GENOMIC DNA]</scope>
</reference>
<accession>A0ABN8XKF0</accession>